<gene>
    <name evidence="1" type="ORF">CROQUDRAFT_249643</name>
</gene>
<reference evidence="1" key="1">
    <citation type="submission" date="2013-11" db="EMBL/GenBank/DDBJ databases">
        <title>Genome sequence of the fusiform rust pathogen reveals effectors for host alternation and coevolution with pine.</title>
        <authorList>
            <consortium name="DOE Joint Genome Institute"/>
            <person name="Smith K."/>
            <person name="Pendleton A."/>
            <person name="Kubisiak T."/>
            <person name="Anderson C."/>
            <person name="Salamov A."/>
            <person name="Aerts A."/>
            <person name="Riley R."/>
            <person name="Clum A."/>
            <person name="Lindquist E."/>
            <person name="Ence D."/>
            <person name="Campbell M."/>
            <person name="Kronenberg Z."/>
            <person name="Feau N."/>
            <person name="Dhillon B."/>
            <person name="Hamelin R."/>
            <person name="Burleigh J."/>
            <person name="Smith J."/>
            <person name="Yandell M."/>
            <person name="Nelson C."/>
            <person name="Grigoriev I."/>
            <person name="Davis J."/>
        </authorList>
    </citation>
    <scope>NUCLEOTIDE SEQUENCE</scope>
    <source>
        <strain evidence="1">G11</strain>
    </source>
</reference>
<evidence type="ECO:0000313" key="2">
    <source>
        <dbReference type="Proteomes" id="UP000886653"/>
    </source>
</evidence>
<evidence type="ECO:0000313" key="1">
    <source>
        <dbReference type="EMBL" id="KAG0142185.1"/>
    </source>
</evidence>
<protein>
    <submittedName>
        <fullName evidence="1">Uncharacterized protein</fullName>
    </submittedName>
</protein>
<sequence>MYHMWRRKLRTLATAVLCATYTLNSRAYMIATTLSDLSLNSHPKDTLFDAHLIDHALFPHSSNHLTHPLEIGLLVEGILRRNTYQLNLNSRQVSSAYANRTIDPVRDQLEHQLFIVFGQTIKYGWTEPTFVEGIHDGWSKVAALGPFNSQKTYSRLVNVCRWYEQHIGSSELQRRSRLLTILDARGNNNPIWWKKEDMHMFIARKMNWEYIIKIGDAIKIWEPSNINWTPIDVTRIRRLLLVLLYLRSASHRSVIPWQFSEESLWLEKFLPSHTLEPPPHSTSHRTEPSLKPWRFSVYTYRVKLLLSDIKSSFQHPWSIEQLEKGSWITEGLRLEFSLKGLDLNVMIHIRLALEVALEPHASSKTLNEAAQLLLKSLKFDNGSRVSVRRWFDDVMGPGTFEHRLQLTMQRLRLQKVVHYHGQTLLTRWKEQCASIYKRVEAHDSPPD</sequence>
<dbReference type="AlphaFoldDB" id="A0A9P6N910"/>
<accession>A0A9P6N910</accession>
<organism evidence="1 2">
    <name type="scientific">Cronartium quercuum f. sp. fusiforme G11</name>
    <dbReference type="NCBI Taxonomy" id="708437"/>
    <lineage>
        <taxon>Eukaryota</taxon>
        <taxon>Fungi</taxon>
        <taxon>Dikarya</taxon>
        <taxon>Basidiomycota</taxon>
        <taxon>Pucciniomycotina</taxon>
        <taxon>Pucciniomycetes</taxon>
        <taxon>Pucciniales</taxon>
        <taxon>Coleosporiaceae</taxon>
        <taxon>Cronartium</taxon>
    </lineage>
</organism>
<keyword evidence="2" id="KW-1185">Reference proteome</keyword>
<dbReference type="Proteomes" id="UP000886653">
    <property type="component" value="Unassembled WGS sequence"/>
</dbReference>
<dbReference type="OrthoDB" id="2500260at2759"/>
<proteinExistence type="predicted"/>
<comment type="caution">
    <text evidence="1">The sequence shown here is derived from an EMBL/GenBank/DDBJ whole genome shotgun (WGS) entry which is preliminary data.</text>
</comment>
<dbReference type="EMBL" id="MU167357">
    <property type="protein sequence ID" value="KAG0142185.1"/>
    <property type="molecule type" value="Genomic_DNA"/>
</dbReference>
<name>A0A9P6N910_9BASI</name>